<gene>
    <name evidence="2" type="ORF">ACFPET_13560</name>
</gene>
<dbReference type="RefSeq" id="WP_380621913.1">
    <property type="nucleotide sequence ID" value="NZ_JBHSDK010000017.1"/>
</dbReference>
<keyword evidence="1" id="KW-1133">Transmembrane helix</keyword>
<proteinExistence type="predicted"/>
<evidence type="ECO:0000313" key="2">
    <source>
        <dbReference type="EMBL" id="MFC4336229.1"/>
    </source>
</evidence>
<reference evidence="3" key="1">
    <citation type="journal article" date="2019" name="Int. J. Syst. Evol. Microbiol.">
        <title>The Global Catalogue of Microorganisms (GCM) 10K type strain sequencing project: providing services to taxonomists for standard genome sequencing and annotation.</title>
        <authorList>
            <consortium name="The Broad Institute Genomics Platform"/>
            <consortium name="The Broad Institute Genome Sequencing Center for Infectious Disease"/>
            <person name="Wu L."/>
            <person name="Ma J."/>
        </authorList>
    </citation>
    <scope>NUCLEOTIDE SEQUENCE [LARGE SCALE GENOMIC DNA]</scope>
    <source>
        <strain evidence="3">IBRC-M 10908</strain>
    </source>
</reference>
<keyword evidence="1" id="KW-0472">Membrane</keyword>
<name>A0ABV8U0I3_9ACTN</name>
<accession>A0ABV8U0I3</accession>
<keyword evidence="3" id="KW-1185">Reference proteome</keyword>
<keyword evidence="1" id="KW-0812">Transmembrane</keyword>
<feature type="transmembrane region" description="Helical" evidence="1">
    <location>
        <begin position="16"/>
        <end position="36"/>
    </location>
</feature>
<comment type="caution">
    <text evidence="2">The sequence shown here is derived from an EMBL/GenBank/DDBJ whole genome shotgun (WGS) entry which is preliminary data.</text>
</comment>
<protein>
    <recommendedName>
        <fullName evidence="4">DUF1795 domain-containing protein</fullName>
    </recommendedName>
</protein>
<organism evidence="2 3">
    <name type="scientific">Salininema proteolyticum</name>
    <dbReference type="NCBI Taxonomy" id="1607685"/>
    <lineage>
        <taxon>Bacteria</taxon>
        <taxon>Bacillati</taxon>
        <taxon>Actinomycetota</taxon>
        <taxon>Actinomycetes</taxon>
        <taxon>Glycomycetales</taxon>
        <taxon>Glycomycetaceae</taxon>
        <taxon>Salininema</taxon>
    </lineage>
</organism>
<sequence length="190" mass="20349">MKRDPAGNILRRRSRWAVSAAAVVVAAVLVIVPTLLDESYADVVDAPPGMVRLGAEGDYSFTVPRGWEFEISRSGPPESYTLVRGDLRVTLSVFAYPVRTGPDAAWAAYERYLDVVLGHGLLTEREDVATSAGAEGYSAEYRGQVKSTVYLFPAADGASAAQAIVLAPRGTDTAPAEELVGSIEYRGGRR</sequence>
<dbReference type="Proteomes" id="UP001595823">
    <property type="component" value="Unassembled WGS sequence"/>
</dbReference>
<evidence type="ECO:0008006" key="4">
    <source>
        <dbReference type="Google" id="ProtNLM"/>
    </source>
</evidence>
<dbReference type="EMBL" id="JBHSDK010000017">
    <property type="protein sequence ID" value="MFC4336229.1"/>
    <property type="molecule type" value="Genomic_DNA"/>
</dbReference>
<evidence type="ECO:0000313" key="3">
    <source>
        <dbReference type="Proteomes" id="UP001595823"/>
    </source>
</evidence>
<evidence type="ECO:0000256" key="1">
    <source>
        <dbReference type="SAM" id="Phobius"/>
    </source>
</evidence>